<dbReference type="EMBL" id="BK032787">
    <property type="protein sequence ID" value="DAF60341.1"/>
    <property type="molecule type" value="Genomic_DNA"/>
</dbReference>
<protein>
    <submittedName>
        <fullName evidence="4">Portal protein</fullName>
    </submittedName>
</protein>
<keyword evidence="2" id="KW-1171">Viral genome ejection through host cell envelope</keyword>
<evidence type="ECO:0000256" key="3">
    <source>
        <dbReference type="ARBA" id="ARBA00023219"/>
    </source>
</evidence>
<name>A0A8S5TAJ2_9CAUD</name>
<keyword evidence="2" id="KW-1160">Virus entry into host cell</keyword>
<accession>A0A8S5TAJ2</accession>
<evidence type="ECO:0000256" key="2">
    <source>
        <dbReference type="ARBA" id="ARBA00023009"/>
    </source>
</evidence>
<sequence>MFGEKDTITLAEKIETQQYKLAVEDFAIQMAINLIAGAVSKCEFKTLAKGTPVKKGDHYVWNIEPNVNQNSSQFIGEIVRKLLYYNECLVIEQNGQLIVADDFVHTEYALFPDTFTSVRRGELTFQKTFYAEDVMYFRYSEISIRALLSSLMKGYSGLLSMAVNKYKRAGGRKGIVTTETTPQQNDSWQKALNDLYGNRFKSYFKEENALVVLPRGIKYDEISGEGSKKSTSEVNDIANITKEAFMRVAQAFKIPPALLQGEIADVESLVDEFLTFCVDPLCDLIQTEINRKYYGKEAYINGYKLMIDTTCVKHIDVFSTADKADKLISAGLYNIDDLREKLGDVPLNTWWSRMHWMTKNYADIAKLPAAGGGEVNED</sequence>
<organism evidence="4">
    <name type="scientific">Siphoviridae sp. ctwuP1</name>
    <dbReference type="NCBI Taxonomy" id="2827972"/>
    <lineage>
        <taxon>Viruses</taxon>
        <taxon>Duplodnaviria</taxon>
        <taxon>Heunggongvirae</taxon>
        <taxon>Uroviricota</taxon>
        <taxon>Caudoviricetes</taxon>
    </lineage>
</organism>
<keyword evidence="1" id="KW-0118">Viral capsid assembly</keyword>
<dbReference type="Pfam" id="PF04860">
    <property type="entry name" value="Phage_portal"/>
    <property type="match status" value="1"/>
</dbReference>
<keyword evidence="1" id="KW-1188">Viral release from host cell</keyword>
<evidence type="ECO:0000256" key="1">
    <source>
        <dbReference type="ARBA" id="ARBA00022950"/>
    </source>
</evidence>
<proteinExistence type="predicted"/>
<evidence type="ECO:0000313" key="4">
    <source>
        <dbReference type="EMBL" id="DAF60341.1"/>
    </source>
</evidence>
<reference evidence="4" key="1">
    <citation type="journal article" date="2021" name="Proc. Natl. Acad. Sci. U.S.A.">
        <title>A Catalog of Tens of Thousands of Viruses from Human Metagenomes Reveals Hidden Associations with Chronic Diseases.</title>
        <authorList>
            <person name="Tisza M.J."/>
            <person name="Buck C.B."/>
        </authorList>
    </citation>
    <scope>NUCLEOTIDE SEQUENCE</scope>
    <source>
        <strain evidence="4">CtwuP1</strain>
    </source>
</reference>
<dbReference type="NCBIfam" id="TIGR01537">
    <property type="entry name" value="portal_HK97"/>
    <property type="match status" value="1"/>
</dbReference>
<keyword evidence="3" id="KW-0231">Viral genome packaging</keyword>
<keyword evidence="2" id="KW-1162">Viral penetration into host cytoplasm</keyword>
<dbReference type="InterPro" id="IPR006427">
    <property type="entry name" value="Portal_HK97"/>
</dbReference>
<dbReference type="InterPro" id="IPR006944">
    <property type="entry name" value="Phage/GTA_portal"/>
</dbReference>